<keyword evidence="2" id="KW-1185">Reference proteome</keyword>
<gene>
    <name evidence="1" type="ORF">GCM10007916_21120</name>
</gene>
<dbReference type="RefSeq" id="WP_284204165.1">
    <property type="nucleotide sequence ID" value="NZ_BSPQ01000009.1"/>
</dbReference>
<protein>
    <submittedName>
        <fullName evidence="1">Uncharacterized protein</fullName>
    </submittedName>
</protein>
<name>A0ABQ6E1C3_9GAMM</name>
<dbReference type="Gene3D" id="3.30.300.20">
    <property type="match status" value="1"/>
</dbReference>
<dbReference type="SUPFAM" id="SSF82784">
    <property type="entry name" value="OsmC-like"/>
    <property type="match status" value="1"/>
</dbReference>
<dbReference type="InterPro" id="IPR036102">
    <property type="entry name" value="OsmC/Ohrsf"/>
</dbReference>
<organism evidence="1 2">
    <name type="scientific">Psychromonas marina</name>
    <dbReference type="NCBI Taxonomy" id="88364"/>
    <lineage>
        <taxon>Bacteria</taxon>
        <taxon>Pseudomonadati</taxon>
        <taxon>Pseudomonadota</taxon>
        <taxon>Gammaproteobacteria</taxon>
        <taxon>Alteromonadales</taxon>
        <taxon>Psychromonadaceae</taxon>
        <taxon>Psychromonas</taxon>
    </lineage>
</organism>
<dbReference type="InterPro" id="IPR015946">
    <property type="entry name" value="KH_dom-like_a/b"/>
</dbReference>
<accession>A0ABQ6E1C3</accession>
<dbReference type="EMBL" id="BSPQ01000009">
    <property type="protein sequence ID" value="GLS91044.1"/>
    <property type="molecule type" value="Genomic_DNA"/>
</dbReference>
<evidence type="ECO:0000313" key="2">
    <source>
        <dbReference type="Proteomes" id="UP001157353"/>
    </source>
</evidence>
<proteinExistence type="predicted"/>
<sequence>MGSGIVFCINFKLPDVVLLSIVAKQYFIVDRYVDDAIGVMGKDSDGKVSLTKVTLRHGVYFQEKTADDSTVRSVASSSP</sequence>
<evidence type="ECO:0000313" key="1">
    <source>
        <dbReference type="EMBL" id="GLS91044.1"/>
    </source>
</evidence>
<reference evidence="2" key="1">
    <citation type="journal article" date="2019" name="Int. J. Syst. Evol. Microbiol.">
        <title>The Global Catalogue of Microorganisms (GCM) 10K type strain sequencing project: providing services to taxonomists for standard genome sequencing and annotation.</title>
        <authorList>
            <consortium name="The Broad Institute Genomics Platform"/>
            <consortium name="The Broad Institute Genome Sequencing Center for Infectious Disease"/>
            <person name="Wu L."/>
            <person name="Ma J."/>
        </authorList>
    </citation>
    <scope>NUCLEOTIDE SEQUENCE [LARGE SCALE GENOMIC DNA]</scope>
    <source>
        <strain evidence="2">NBRC 103166</strain>
    </source>
</reference>
<dbReference type="Proteomes" id="UP001157353">
    <property type="component" value="Unassembled WGS sequence"/>
</dbReference>
<comment type="caution">
    <text evidence="1">The sequence shown here is derived from an EMBL/GenBank/DDBJ whole genome shotgun (WGS) entry which is preliminary data.</text>
</comment>